<evidence type="ECO:0000313" key="1">
    <source>
        <dbReference type="EMBL" id="MBD2739681.1"/>
    </source>
</evidence>
<dbReference type="RefSeq" id="WP_190960165.1">
    <property type="nucleotide sequence ID" value="NZ_JACJTU010000103.1"/>
</dbReference>
<keyword evidence="2" id="KW-1185">Reference proteome</keyword>
<comment type="caution">
    <text evidence="1">The sequence shown here is derived from an EMBL/GenBank/DDBJ whole genome shotgun (WGS) entry which is preliminary data.</text>
</comment>
<reference evidence="1 2" key="1">
    <citation type="journal article" date="2020" name="ISME J.">
        <title>Comparative genomics reveals insights into cyanobacterial evolution and habitat adaptation.</title>
        <authorList>
            <person name="Chen M.Y."/>
            <person name="Teng W.K."/>
            <person name="Zhao L."/>
            <person name="Hu C.X."/>
            <person name="Zhou Y.K."/>
            <person name="Han B.P."/>
            <person name="Song L.R."/>
            <person name="Shu W.S."/>
        </authorList>
    </citation>
    <scope>NUCLEOTIDE SEQUENCE [LARGE SCALE GENOMIC DNA]</scope>
    <source>
        <strain evidence="1 2">FACHB-159</strain>
    </source>
</reference>
<organism evidence="1 2">
    <name type="scientific">Nostoc paludosum FACHB-159</name>
    <dbReference type="NCBI Taxonomy" id="2692908"/>
    <lineage>
        <taxon>Bacteria</taxon>
        <taxon>Bacillati</taxon>
        <taxon>Cyanobacteriota</taxon>
        <taxon>Cyanophyceae</taxon>
        <taxon>Nostocales</taxon>
        <taxon>Nostocaceae</taxon>
        <taxon>Nostoc</taxon>
    </lineage>
</organism>
<protein>
    <submittedName>
        <fullName evidence="1">Uncharacterized protein</fullName>
    </submittedName>
</protein>
<gene>
    <name evidence="1" type="ORF">H6H03_38530</name>
</gene>
<sequence length="242" mass="29275">MRQVVRQIKERSKIEIELNNIKYQLWRLDDYEYAKLRKNSIPIKEDYTLYKQLYSPYRRDKDKLSLGKSFVILTWLLGESSDYYDDWKGSFYFPLLLVIKKERDNLFYLLKIYDHRGSLDFGLYKISENELKDHKNDILHEPFSEFSRQEINSFWSYFYGYMLGLSQSMKLFISPLPFIKRVDSNHIIYGFKDRDFFEEQYNSESEYHAAIQSYKSSIDVSTWNSQKMNLMLQDITSKVTEN</sequence>
<accession>A0ABR8KM30</accession>
<proteinExistence type="predicted"/>
<dbReference type="EMBL" id="JACJTU010000103">
    <property type="protein sequence ID" value="MBD2739681.1"/>
    <property type="molecule type" value="Genomic_DNA"/>
</dbReference>
<evidence type="ECO:0000313" key="2">
    <source>
        <dbReference type="Proteomes" id="UP000637383"/>
    </source>
</evidence>
<name>A0ABR8KM30_9NOSO</name>
<dbReference type="Proteomes" id="UP000637383">
    <property type="component" value="Unassembled WGS sequence"/>
</dbReference>